<proteinExistence type="predicted"/>
<evidence type="ECO:0000313" key="2">
    <source>
        <dbReference type="Proteomes" id="UP000092634"/>
    </source>
</evidence>
<organism evidence="1 2">
    <name type="scientific">Janthinobacterium lividum</name>
    <dbReference type="NCBI Taxonomy" id="29581"/>
    <lineage>
        <taxon>Bacteria</taxon>
        <taxon>Pseudomonadati</taxon>
        <taxon>Pseudomonadota</taxon>
        <taxon>Betaproteobacteria</taxon>
        <taxon>Burkholderiales</taxon>
        <taxon>Oxalobacteraceae</taxon>
        <taxon>Janthinobacterium</taxon>
    </lineage>
</organism>
<dbReference type="Proteomes" id="UP000092634">
    <property type="component" value="Unassembled WGS sequence"/>
</dbReference>
<sequence>MEDYLNKINRLKRVIDSVLKHAYSNTTIYLAMIGALFNEDYPTALACLKAVILRTVFGAAISRIKRQKDFDEKPKT</sequence>
<name>A0A1E8PPM9_9BURK</name>
<comment type="caution">
    <text evidence="1">The sequence shown here is derived from an EMBL/GenBank/DDBJ whole genome shotgun (WGS) entry which is preliminary data.</text>
</comment>
<dbReference type="EMBL" id="MAQB02000001">
    <property type="protein sequence ID" value="OFJ48213.1"/>
    <property type="molecule type" value="Genomic_DNA"/>
</dbReference>
<protein>
    <submittedName>
        <fullName evidence="1">Uncharacterized protein</fullName>
    </submittedName>
</protein>
<dbReference type="AlphaFoldDB" id="A0A1E8PPM9"/>
<reference evidence="1 2" key="1">
    <citation type="submission" date="2016-10" db="EMBL/GenBank/DDBJ databases">
        <title>Updated version of Genome Assembly of Janthinobacterium lividum ERGS5:01.</title>
        <authorList>
            <person name="Kumar R."/>
            <person name="Acharya V."/>
            <person name="Singh D."/>
        </authorList>
    </citation>
    <scope>NUCLEOTIDE SEQUENCE [LARGE SCALE GENOMIC DNA]</scope>
    <source>
        <strain evidence="1 2">ERGS5:01</strain>
    </source>
</reference>
<evidence type="ECO:0000313" key="1">
    <source>
        <dbReference type="EMBL" id="OFJ48213.1"/>
    </source>
</evidence>
<accession>A0A1E8PPM9</accession>
<gene>
    <name evidence="1" type="ORF">BA896_003665</name>
</gene>